<dbReference type="AlphaFoldDB" id="D8IPR2"/>
<organism evidence="1 2">
    <name type="scientific">Herbaspirillum seropedicae (strain SmR1)</name>
    <dbReference type="NCBI Taxonomy" id="757424"/>
    <lineage>
        <taxon>Bacteria</taxon>
        <taxon>Pseudomonadati</taxon>
        <taxon>Pseudomonadota</taxon>
        <taxon>Betaproteobacteria</taxon>
        <taxon>Burkholderiales</taxon>
        <taxon>Oxalobacteraceae</taxon>
        <taxon>Herbaspirillum</taxon>
    </lineage>
</organism>
<reference evidence="1 2" key="1">
    <citation type="submission" date="2010-04" db="EMBL/GenBank/DDBJ databases">
        <title>The genome of Herbaspirillum seropedicae SmR1, an endophytic, nitrogen-fixing, plant-growth promoting beta-Proteobacteria.</title>
        <authorList>
            <person name="Pedrosa F.O."/>
            <person name="Monteiro R.A."/>
            <person name="Wassem R."/>
            <person name="Cruz L.M."/>
            <person name="Ayub R.A."/>
            <person name="Colauto N.B."/>
            <person name="Fernandez M.A."/>
            <person name="Fungaro M.H.P."/>
            <person name="Grisard E.C."/>
            <person name="Hungria M."/>
            <person name="Madeira H.M.F."/>
            <person name="Nodari R.O."/>
            <person name="Osaku C.A."/>
            <person name="Petzl-Erler M.L."/>
            <person name="Terenzi H."/>
            <person name="Vieira L.G.E."/>
            <person name="Almeida M.I.M."/>
            <person name="Alves L.R."/>
            <person name="Arantes O.M.N."/>
            <person name="Balsanelli E."/>
            <person name="Barcellos F.G."/>
            <person name="Baura V.A."/>
            <person name="Binde D.R."/>
            <person name="Campo R.J."/>
            <person name="Chubatsu L.S."/>
            <person name="Chueire L.M.O."/>
            <person name="Ciferri R.R."/>
            <person name="Correa L.C."/>
            <person name="da Conceicao Silva J.L."/>
            <person name="Dabul A.N.G."/>
            <person name="Dambros B.P."/>
            <person name="Faoro H."/>
            <person name="Favetti A."/>
            <person name="Friedermann G."/>
            <person name="Furlaneto M.C."/>
            <person name="Gasques L.S."/>
            <person name="Gimenes C.C.T."/>
            <person name="Gioppo N.M.R."/>
            <person name="Glienke-Blanco C."/>
            <person name="Godoy L.P."/>
            <person name="Guerra M.P."/>
            <person name="Karp S."/>
            <person name="Kava-Cordeiro V."/>
            <person name="Margarido V.P."/>
            <person name="Mathioni S.M."/>
            <person name="Menck-Soares M.A."/>
            <person name="Murace N.K."/>
            <person name="Nicolas M.F."/>
            <person name="Oliveira C.E.C."/>
            <person name="Pagnan N.A.B."/>
            <person name="Pamphile J.A."/>
            <person name="Patussi E.V."/>
            <person name="Pereira L.F.P."/>
            <person name="Pereira-Ferrari L."/>
            <person name="Pinto F.G.S."/>
            <person name="Precoma C."/>
            <person name="Prioli A.J."/>
            <person name="Prioli S.M.A.P."/>
            <person name="Raittz R.T."/>
            <person name="Ramos H.J.O."/>
            <person name="Ribeiro E.M.S.F."/>
            <person name="Rigo L.U."/>
            <person name="Rocha C.L.M.S.C."/>
            <person name="Rocha S.N."/>
            <person name="Santos K."/>
            <person name="Satori D."/>
            <person name="Silva A.G."/>
            <person name="Simao R.C.G."/>
            <person name="Soares M.A.M."/>
            <person name="Souza E.M."/>
            <person name="Steffens M.B.R."/>
            <person name="Steindel M."/>
            <person name="Tadra-Sfeir M.Z."/>
            <person name="Takahashi E.K."/>
            <person name="Torres R.A."/>
            <person name="Valle J.S."/>
            <person name="Vernal J.I."/>
            <person name="Vilas-Boas L.A."/>
            <person name="Watanabe M.A.E."/>
            <person name="Weiss V.A."/>
            <person name="Yates M.A."/>
            <person name="Souza E.M."/>
        </authorList>
    </citation>
    <scope>NUCLEOTIDE SEQUENCE [LARGE SCALE GENOMIC DNA]</scope>
    <source>
        <strain evidence="1 2">SmR1</strain>
    </source>
</reference>
<keyword evidence="2" id="KW-1185">Reference proteome</keyword>
<gene>
    <name evidence="1" type="ordered locus">Hsero_3480</name>
</gene>
<protein>
    <submittedName>
        <fullName evidence="1">Uncharacterized protein</fullName>
    </submittedName>
</protein>
<dbReference type="KEGG" id="hse:Hsero_3480"/>
<name>D8IPR2_HERSS</name>
<dbReference type="HOGENOM" id="CLU_2788209_0_0_4"/>
<dbReference type="EMBL" id="CP002039">
    <property type="protein sequence ID" value="ADJ64959.1"/>
    <property type="molecule type" value="Genomic_DNA"/>
</dbReference>
<evidence type="ECO:0000313" key="2">
    <source>
        <dbReference type="Proteomes" id="UP000000329"/>
    </source>
</evidence>
<sequence length="68" mass="7691">MHSNARSLRPAVFELMITSRRGADLAWIFGMEDSQTVLSNEGGYALINVRFWPEAALLKCRFDKCCPV</sequence>
<accession>D8IPR2</accession>
<evidence type="ECO:0000313" key="1">
    <source>
        <dbReference type="EMBL" id="ADJ64959.1"/>
    </source>
</evidence>
<proteinExistence type="predicted"/>
<dbReference type="Proteomes" id="UP000000329">
    <property type="component" value="Chromosome"/>
</dbReference>